<dbReference type="Gene3D" id="3.30.565.10">
    <property type="entry name" value="Histidine kinase-like ATPase, C-terminal domain"/>
    <property type="match status" value="1"/>
</dbReference>
<keyword evidence="10 11" id="KW-0472">Membrane</keyword>
<dbReference type="Pfam" id="PF02518">
    <property type="entry name" value="HATPase_c"/>
    <property type="match status" value="1"/>
</dbReference>
<evidence type="ECO:0000256" key="1">
    <source>
        <dbReference type="ARBA" id="ARBA00000085"/>
    </source>
</evidence>
<keyword evidence="9" id="KW-0902">Two-component regulatory system</keyword>
<dbReference type="PANTHER" id="PTHR45436:SF5">
    <property type="entry name" value="SENSOR HISTIDINE KINASE TRCS"/>
    <property type="match status" value="1"/>
</dbReference>
<comment type="subcellular location">
    <subcellularLocation>
        <location evidence="2">Membrane</location>
    </subcellularLocation>
</comment>
<dbReference type="EMBL" id="CP039690">
    <property type="protein sequence ID" value="QCI69340.1"/>
    <property type="molecule type" value="Genomic_DNA"/>
</dbReference>
<dbReference type="OrthoDB" id="9809567at2"/>
<keyword evidence="4" id="KW-0597">Phosphoprotein</keyword>
<keyword evidence="15" id="KW-1185">Reference proteome</keyword>
<evidence type="ECO:0000259" key="13">
    <source>
        <dbReference type="PROSITE" id="PS50885"/>
    </source>
</evidence>
<evidence type="ECO:0000256" key="5">
    <source>
        <dbReference type="ARBA" id="ARBA00022679"/>
    </source>
</evidence>
<dbReference type="GO" id="GO:0005886">
    <property type="term" value="C:plasma membrane"/>
    <property type="evidence" value="ECO:0007669"/>
    <property type="project" value="TreeGrafter"/>
</dbReference>
<evidence type="ECO:0000313" key="14">
    <source>
        <dbReference type="EMBL" id="QCI69340.1"/>
    </source>
</evidence>
<comment type="catalytic activity">
    <reaction evidence="1">
        <text>ATP + protein L-histidine = ADP + protein N-phospho-L-histidine.</text>
        <dbReference type="EC" id="2.7.13.3"/>
    </reaction>
</comment>
<dbReference type="PRINTS" id="PR00344">
    <property type="entry name" value="BCTRLSENSOR"/>
</dbReference>
<dbReference type="InterPro" id="IPR005467">
    <property type="entry name" value="His_kinase_dom"/>
</dbReference>
<dbReference type="GO" id="GO:0000160">
    <property type="term" value="P:phosphorelay signal transduction system"/>
    <property type="evidence" value="ECO:0007669"/>
    <property type="project" value="UniProtKB-KW"/>
</dbReference>
<dbReference type="InterPro" id="IPR003594">
    <property type="entry name" value="HATPase_dom"/>
</dbReference>
<keyword evidence="7 14" id="KW-0418">Kinase</keyword>
<dbReference type="InterPro" id="IPR004358">
    <property type="entry name" value="Sig_transdc_His_kin-like_C"/>
</dbReference>
<reference evidence="14 15" key="1">
    <citation type="submission" date="2019-04" db="EMBL/GenBank/DDBJ databases">
        <title>Phreatobacter aquaticus sp. nov.</title>
        <authorList>
            <person name="Choi A."/>
        </authorList>
    </citation>
    <scope>NUCLEOTIDE SEQUENCE [LARGE SCALE GENOMIC DNA]</scope>
    <source>
        <strain evidence="14 15">KCTC 52518</strain>
    </source>
</reference>
<dbReference type="KEGG" id="pstg:E8M01_21330"/>
<evidence type="ECO:0000256" key="11">
    <source>
        <dbReference type="SAM" id="Phobius"/>
    </source>
</evidence>
<keyword evidence="5" id="KW-0808">Transferase</keyword>
<dbReference type="Proteomes" id="UP000298781">
    <property type="component" value="Chromosome"/>
</dbReference>
<sequence length="458" mass="48925">MRAPSLARRLFVLALTFAVVLLTITGVVLAQVNRDAVERGFDRRLGVYVKLLIADIAGAVDDPQIQIGANLGEPLFELPQSGWYWQIIRVDAGRSDTRASRSLFEGRLAGLGPGIVPEGPTRSREGYVEGPVNQRLRAVERTIELGEDGEFVVMVAGDADEISGAVSQFNLTLIATLVLLGIGMVVAALLQVRVGLTPLNRLVGGLTAIRTGEKDHLEGTFPVEIAPLAREVNALIDTNREIVERSRTHVGNLAHALKTPISVIQNEAAGRDDALAVKVAEQVGIMRDQVNHHLDRARVAARVQVATTVVPVAEVVGGLARTMEKIHRDRGLGVAADVPVGVTFRGERHDLEEMVGNLVDNACKWANQRVLVTVRPESAATSADRAFFTIAIDDDGPGLSAEEREAVGQRGKRLDETKPGSGLGLSIASELAGLYGGKLLLDASPLGGLRASLRLPTV</sequence>
<evidence type="ECO:0000256" key="7">
    <source>
        <dbReference type="ARBA" id="ARBA00022777"/>
    </source>
</evidence>
<evidence type="ECO:0000256" key="2">
    <source>
        <dbReference type="ARBA" id="ARBA00004370"/>
    </source>
</evidence>
<name>A0A4D7BEA3_9HYPH</name>
<dbReference type="EC" id="2.7.13.3" evidence="3"/>
<evidence type="ECO:0000256" key="3">
    <source>
        <dbReference type="ARBA" id="ARBA00012438"/>
    </source>
</evidence>
<dbReference type="SUPFAM" id="SSF55874">
    <property type="entry name" value="ATPase domain of HSP90 chaperone/DNA topoisomerase II/histidine kinase"/>
    <property type="match status" value="1"/>
</dbReference>
<feature type="domain" description="Histidine kinase" evidence="12">
    <location>
        <begin position="252"/>
        <end position="458"/>
    </location>
</feature>
<dbReference type="PROSITE" id="PS50885">
    <property type="entry name" value="HAMP"/>
    <property type="match status" value="1"/>
</dbReference>
<keyword evidence="8 11" id="KW-1133">Transmembrane helix</keyword>
<dbReference type="InterPro" id="IPR003660">
    <property type="entry name" value="HAMP_dom"/>
</dbReference>
<organism evidence="14 15">
    <name type="scientific">Phreatobacter stygius</name>
    <dbReference type="NCBI Taxonomy" id="1940610"/>
    <lineage>
        <taxon>Bacteria</taxon>
        <taxon>Pseudomonadati</taxon>
        <taxon>Pseudomonadota</taxon>
        <taxon>Alphaproteobacteria</taxon>
        <taxon>Hyphomicrobiales</taxon>
        <taxon>Phreatobacteraceae</taxon>
        <taxon>Phreatobacter</taxon>
    </lineage>
</organism>
<evidence type="ECO:0000256" key="10">
    <source>
        <dbReference type="ARBA" id="ARBA00023136"/>
    </source>
</evidence>
<feature type="transmembrane region" description="Helical" evidence="11">
    <location>
        <begin position="171"/>
        <end position="192"/>
    </location>
</feature>
<evidence type="ECO:0000256" key="8">
    <source>
        <dbReference type="ARBA" id="ARBA00022989"/>
    </source>
</evidence>
<dbReference type="Gene3D" id="1.10.287.130">
    <property type="match status" value="1"/>
</dbReference>
<feature type="domain" description="HAMP" evidence="13">
    <location>
        <begin position="193"/>
        <end position="244"/>
    </location>
</feature>
<dbReference type="RefSeq" id="WP_136964746.1">
    <property type="nucleotide sequence ID" value="NZ_CP039690.1"/>
</dbReference>
<proteinExistence type="predicted"/>
<evidence type="ECO:0000256" key="9">
    <source>
        <dbReference type="ARBA" id="ARBA00023012"/>
    </source>
</evidence>
<evidence type="ECO:0000313" key="15">
    <source>
        <dbReference type="Proteomes" id="UP000298781"/>
    </source>
</evidence>
<evidence type="ECO:0000256" key="4">
    <source>
        <dbReference type="ARBA" id="ARBA00022553"/>
    </source>
</evidence>
<dbReference type="AlphaFoldDB" id="A0A4D7BEA3"/>
<evidence type="ECO:0000256" key="6">
    <source>
        <dbReference type="ARBA" id="ARBA00022692"/>
    </source>
</evidence>
<dbReference type="PANTHER" id="PTHR45436">
    <property type="entry name" value="SENSOR HISTIDINE KINASE YKOH"/>
    <property type="match status" value="1"/>
</dbReference>
<evidence type="ECO:0000259" key="12">
    <source>
        <dbReference type="PROSITE" id="PS50109"/>
    </source>
</evidence>
<dbReference type="InterPro" id="IPR036890">
    <property type="entry name" value="HATPase_C_sf"/>
</dbReference>
<accession>A0A4D7BEA3</accession>
<keyword evidence="6 11" id="KW-0812">Transmembrane</keyword>
<dbReference type="GO" id="GO:0004673">
    <property type="term" value="F:protein histidine kinase activity"/>
    <property type="evidence" value="ECO:0007669"/>
    <property type="project" value="UniProtKB-EC"/>
</dbReference>
<dbReference type="PROSITE" id="PS50109">
    <property type="entry name" value="HIS_KIN"/>
    <property type="match status" value="1"/>
</dbReference>
<gene>
    <name evidence="14" type="ORF">E8M01_21330</name>
</gene>
<dbReference type="InterPro" id="IPR050428">
    <property type="entry name" value="TCS_sensor_his_kinase"/>
</dbReference>
<dbReference type="SMART" id="SM00387">
    <property type="entry name" value="HATPase_c"/>
    <property type="match status" value="1"/>
</dbReference>
<protein>
    <recommendedName>
        <fullName evidence="3">histidine kinase</fullName>
        <ecNumber evidence="3">2.7.13.3</ecNumber>
    </recommendedName>
</protein>